<dbReference type="EMBL" id="CAMPGE010003173">
    <property type="protein sequence ID" value="CAI2361997.1"/>
    <property type="molecule type" value="Genomic_DNA"/>
</dbReference>
<evidence type="ECO:0000313" key="3">
    <source>
        <dbReference type="EMBL" id="CAI2361997.1"/>
    </source>
</evidence>
<proteinExistence type="predicted"/>
<gene>
    <name evidence="3" type="ORF">ECRASSUSDP1_LOCUS3314</name>
</gene>
<organism evidence="3 4">
    <name type="scientific">Euplotes crassus</name>
    <dbReference type="NCBI Taxonomy" id="5936"/>
    <lineage>
        <taxon>Eukaryota</taxon>
        <taxon>Sar</taxon>
        <taxon>Alveolata</taxon>
        <taxon>Ciliophora</taxon>
        <taxon>Intramacronucleata</taxon>
        <taxon>Spirotrichea</taxon>
        <taxon>Hypotrichia</taxon>
        <taxon>Euplotida</taxon>
        <taxon>Euplotidae</taxon>
        <taxon>Moneuplotes</taxon>
    </lineage>
</organism>
<feature type="compositionally biased region" description="Polar residues" evidence="2">
    <location>
        <begin position="76"/>
        <end position="98"/>
    </location>
</feature>
<keyword evidence="1" id="KW-0175">Coiled coil</keyword>
<evidence type="ECO:0000256" key="1">
    <source>
        <dbReference type="SAM" id="Coils"/>
    </source>
</evidence>
<keyword evidence="4" id="KW-1185">Reference proteome</keyword>
<evidence type="ECO:0000313" key="4">
    <source>
        <dbReference type="Proteomes" id="UP001295684"/>
    </source>
</evidence>
<dbReference type="Proteomes" id="UP001295684">
    <property type="component" value="Unassembled WGS sequence"/>
</dbReference>
<evidence type="ECO:0000256" key="2">
    <source>
        <dbReference type="SAM" id="MobiDB-lite"/>
    </source>
</evidence>
<accession>A0AAD1X7U2</accession>
<dbReference type="AlphaFoldDB" id="A0AAD1X7U2"/>
<sequence>MIIVTEAVKGNSGKGVPMFSRSGKQTINQFLSFAAKKKRVIEEPVDEMEMISGIDQEFREIIAREEEIKKQKETEAIQQRNKMKSNSPTKMDKSQGSYSFKVTSRVRHEEAFKNRTNPPDLGKYNINFADSHQRAVKMLNESEANTRPRKRDHEKLNQIDHLCDRLLRSTQHRDNRVEVINSLYRKKQDHYRFNEATMKSQISQLIDDSPKARINRLESTIQDTSFDKLENTGSLSKRSSVNNRKVTISPNKMKTPGRKTNFALDSPEKNSNLRKTISQIKKANSQMKNNASRLSNTLNGSFNLSTESLIRRKYGYKSYALGDEYHIVKNNKNQSLTSAKGLKFNHSVEKRGNFEIIPNISKPFEGHNHVQSINFHRSPDRNLDKKIHFKSTMSKKKKLREILKNRTTKISPFKGTFGSMILSQTEVPEVMKKHVPSFQIGKQTSRKELW</sequence>
<reference evidence="3" key="1">
    <citation type="submission" date="2023-07" db="EMBL/GenBank/DDBJ databases">
        <authorList>
            <consortium name="AG Swart"/>
            <person name="Singh M."/>
            <person name="Singh A."/>
            <person name="Seah K."/>
            <person name="Emmerich C."/>
        </authorList>
    </citation>
    <scope>NUCLEOTIDE SEQUENCE</scope>
    <source>
        <strain evidence="3">DP1</strain>
    </source>
</reference>
<feature type="coiled-coil region" evidence="1">
    <location>
        <begin position="270"/>
        <end position="297"/>
    </location>
</feature>
<feature type="region of interest" description="Disordered" evidence="2">
    <location>
        <begin position="72"/>
        <end position="98"/>
    </location>
</feature>
<protein>
    <submittedName>
        <fullName evidence="3">Uncharacterized protein</fullName>
    </submittedName>
</protein>
<comment type="caution">
    <text evidence="3">The sequence shown here is derived from an EMBL/GenBank/DDBJ whole genome shotgun (WGS) entry which is preliminary data.</text>
</comment>
<name>A0AAD1X7U2_EUPCR</name>